<dbReference type="GO" id="GO:0016491">
    <property type="term" value="F:oxidoreductase activity"/>
    <property type="evidence" value="ECO:0007669"/>
    <property type="project" value="InterPro"/>
</dbReference>
<proteinExistence type="predicted"/>
<name>A0A6L6X967_9ACTN</name>
<dbReference type="InterPro" id="IPR020843">
    <property type="entry name" value="ER"/>
</dbReference>
<keyword evidence="1" id="KW-0521">NADP</keyword>
<dbReference type="SUPFAM" id="SSF51735">
    <property type="entry name" value="NAD(P)-binding Rossmann-fold domains"/>
    <property type="match status" value="1"/>
</dbReference>
<comment type="caution">
    <text evidence="4">The sequence shown here is derived from an EMBL/GenBank/DDBJ whole genome shotgun (WGS) entry which is preliminary data.</text>
</comment>
<evidence type="ECO:0000256" key="1">
    <source>
        <dbReference type="ARBA" id="ARBA00022857"/>
    </source>
</evidence>
<evidence type="ECO:0000313" key="5">
    <source>
        <dbReference type="Proteomes" id="UP000483802"/>
    </source>
</evidence>
<keyword evidence="5" id="KW-1185">Reference proteome</keyword>
<dbReference type="RefSeq" id="WP_157169443.1">
    <property type="nucleotide sequence ID" value="NZ_WPNZ01000033.1"/>
</dbReference>
<dbReference type="InterPro" id="IPR051603">
    <property type="entry name" value="Zinc-ADH_QOR/CCCR"/>
</dbReference>
<reference evidence="4 5" key="1">
    <citation type="submission" date="2019-11" db="EMBL/GenBank/DDBJ databases">
        <title>Streptomyces typhae sp. nov., a novel endophytic actinomycete isolated from the root of cattail pollen (Typha angustifolia L.).</title>
        <authorList>
            <person name="Peng C."/>
        </authorList>
    </citation>
    <scope>NUCLEOTIDE SEQUENCE [LARGE SCALE GENOMIC DNA]</scope>
    <source>
        <strain evidence="5">p1417</strain>
    </source>
</reference>
<dbReference type="Gene3D" id="3.40.50.720">
    <property type="entry name" value="NAD(P)-binding Rossmann-like Domain"/>
    <property type="match status" value="1"/>
</dbReference>
<organism evidence="4 5">
    <name type="scientific">Streptomyces typhae</name>
    <dbReference type="NCBI Taxonomy" id="2681492"/>
    <lineage>
        <taxon>Bacteria</taxon>
        <taxon>Bacillati</taxon>
        <taxon>Actinomycetota</taxon>
        <taxon>Actinomycetes</taxon>
        <taxon>Kitasatosporales</taxon>
        <taxon>Streptomycetaceae</taxon>
        <taxon>Streptomyces</taxon>
    </lineage>
</organism>
<evidence type="ECO:0000256" key="2">
    <source>
        <dbReference type="SAM" id="MobiDB-lite"/>
    </source>
</evidence>
<dbReference type="InterPro" id="IPR013149">
    <property type="entry name" value="ADH-like_C"/>
</dbReference>
<dbReference type="SUPFAM" id="SSF50129">
    <property type="entry name" value="GroES-like"/>
    <property type="match status" value="1"/>
</dbReference>
<sequence length="353" mass="36367">MRAAFIERLGAPDEIRCAEFPDPRPGPTDVLVEVAATTVNPVDTFVRSGVFRTPLPLPLVVGRDLVGTVREAGTGAPGFAPGDRVWCNSLGHGGRQGAAAELAAVPADRLYHLPPGVDTATAVAVLHPAGTAYLALRTHARVRPGETVLVAGAAGNVGSALVTLAVDAGARVVGTASAGDAAYVRSLGAAEVFDYRDPDLPGRLRGACPSGADVYVDSYGTNDLTGAVDLLAPRGRIVLLAGVAARPVFPVGPFYMKDASVLGFVISHATTAELAAAADTVNRLLAAGRLRPRRTEHVPLDALAEAHRRMERGELRGRRLVVRPGTRRPGPPDGDAPTAAAATGAHRAAAATE</sequence>
<dbReference type="PANTHER" id="PTHR44154:SF1">
    <property type="entry name" value="QUINONE OXIDOREDUCTASE"/>
    <property type="match status" value="1"/>
</dbReference>
<dbReference type="CDD" id="cd08253">
    <property type="entry name" value="zeta_crystallin"/>
    <property type="match status" value="1"/>
</dbReference>
<dbReference type="PANTHER" id="PTHR44154">
    <property type="entry name" value="QUINONE OXIDOREDUCTASE"/>
    <property type="match status" value="1"/>
</dbReference>
<dbReference type="SMART" id="SM00829">
    <property type="entry name" value="PKS_ER"/>
    <property type="match status" value="1"/>
</dbReference>
<dbReference type="InterPro" id="IPR013154">
    <property type="entry name" value="ADH-like_N"/>
</dbReference>
<evidence type="ECO:0000259" key="3">
    <source>
        <dbReference type="SMART" id="SM00829"/>
    </source>
</evidence>
<accession>A0A6L6X967</accession>
<protein>
    <submittedName>
        <fullName evidence="4">Zinc-binding dehydrogenase</fullName>
    </submittedName>
</protein>
<dbReference type="Pfam" id="PF08240">
    <property type="entry name" value="ADH_N"/>
    <property type="match status" value="1"/>
</dbReference>
<feature type="domain" description="Enoyl reductase (ER)" evidence="3">
    <location>
        <begin position="10"/>
        <end position="321"/>
    </location>
</feature>
<evidence type="ECO:0000313" key="4">
    <source>
        <dbReference type="EMBL" id="MVO90428.1"/>
    </source>
</evidence>
<dbReference type="AlphaFoldDB" id="A0A6L6X967"/>
<dbReference type="Gene3D" id="3.90.180.10">
    <property type="entry name" value="Medium-chain alcohol dehydrogenases, catalytic domain"/>
    <property type="match status" value="1"/>
</dbReference>
<dbReference type="InterPro" id="IPR011032">
    <property type="entry name" value="GroES-like_sf"/>
</dbReference>
<dbReference type="EMBL" id="WPNZ01000033">
    <property type="protein sequence ID" value="MVO90428.1"/>
    <property type="molecule type" value="Genomic_DNA"/>
</dbReference>
<dbReference type="Pfam" id="PF00107">
    <property type="entry name" value="ADH_zinc_N"/>
    <property type="match status" value="1"/>
</dbReference>
<feature type="region of interest" description="Disordered" evidence="2">
    <location>
        <begin position="321"/>
        <end position="353"/>
    </location>
</feature>
<dbReference type="InterPro" id="IPR036291">
    <property type="entry name" value="NAD(P)-bd_dom_sf"/>
</dbReference>
<feature type="compositionally biased region" description="Low complexity" evidence="2">
    <location>
        <begin position="335"/>
        <end position="353"/>
    </location>
</feature>
<gene>
    <name evidence="4" type="ORF">GPA10_38195</name>
</gene>
<dbReference type="Proteomes" id="UP000483802">
    <property type="component" value="Unassembled WGS sequence"/>
</dbReference>